<dbReference type="Proteomes" id="UP000324222">
    <property type="component" value="Unassembled WGS sequence"/>
</dbReference>
<protein>
    <submittedName>
        <fullName evidence="2">Uncharacterized protein</fullName>
    </submittedName>
</protein>
<sequence>MGFSSLPGAQWNADTNMTNESLRGEQRERGRRARERRKKGGMEEEREAEGRKRAYLCMAEGWVNQKWTTCRGAAPLAPPNPRAVDNHRLNTLKNEKHREFG</sequence>
<evidence type="ECO:0000313" key="3">
    <source>
        <dbReference type="Proteomes" id="UP000324222"/>
    </source>
</evidence>
<accession>A0A5B7JU05</accession>
<evidence type="ECO:0000256" key="1">
    <source>
        <dbReference type="SAM" id="MobiDB-lite"/>
    </source>
</evidence>
<evidence type="ECO:0000313" key="2">
    <source>
        <dbReference type="EMBL" id="MPC97913.1"/>
    </source>
</evidence>
<proteinExistence type="predicted"/>
<reference evidence="2 3" key="1">
    <citation type="submission" date="2019-05" db="EMBL/GenBank/DDBJ databases">
        <title>Another draft genome of Portunus trituberculatus and its Hox gene families provides insights of decapod evolution.</title>
        <authorList>
            <person name="Jeong J.-H."/>
            <person name="Song I."/>
            <person name="Kim S."/>
            <person name="Choi T."/>
            <person name="Kim D."/>
            <person name="Ryu S."/>
            <person name="Kim W."/>
        </authorList>
    </citation>
    <scope>NUCLEOTIDE SEQUENCE [LARGE SCALE GENOMIC DNA]</scope>
    <source>
        <tissue evidence="2">Muscle</tissue>
    </source>
</reference>
<feature type="compositionally biased region" description="Polar residues" evidence="1">
    <location>
        <begin position="12"/>
        <end position="21"/>
    </location>
</feature>
<keyword evidence="3" id="KW-1185">Reference proteome</keyword>
<feature type="compositionally biased region" description="Basic residues" evidence="1">
    <location>
        <begin position="29"/>
        <end position="39"/>
    </location>
</feature>
<feature type="region of interest" description="Disordered" evidence="1">
    <location>
        <begin position="1"/>
        <end position="50"/>
    </location>
</feature>
<gene>
    <name evidence="2" type="ORF">E2C01_093257</name>
</gene>
<feature type="region of interest" description="Disordered" evidence="1">
    <location>
        <begin position="74"/>
        <end position="101"/>
    </location>
</feature>
<feature type="compositionally biased region" description="Basic and acidic residues" evidence="1">
    <location>
        <begin position="40"/>
        <end position="50"/>
    </location>
</feature>
<comment type="caution">
    <text evidence="2">The sequence shown here is derived from an EMBL/GenBank/DDBJ whole genome shotgun (WGS) entry which is preliminary data.</text>
</comment>
<feature type="compositionally biased region" description="Basic and acidic residues" evidence="1">
    <location>
        <begin position="84"/>
        <end position="101"/>
    </location>
</feature>
<dbReference type="EMBL" id="VSRR010112016">
    <property type="protein sequence ID" value="MPC97913.1"/>
    <property type="molecule type" value="Genomic_DNA"/>
</dbReference>
<organism evidence="2 3">
    <name type="scientific">Portunus trituberculatus</name>
    <name type="common">Swimming crab</name>
    <name type="synonym">Neptunus trituberculatus</name>
    <dbReference type="NCBI Taxonomy" id="210409"/>
    <lineage>
        <taxon>Eukaryota</taxon>
        <taxon>Metazoa</taxon>
        <taxon>Ecdysozoa</taxon>
        <taxon>Arthropoda</taxon>
        <taxon>Crustacea</taxon>
        <taxon>Multicrustacea</taxon>
        <taxon>Malacostraca</taxon>
        <taxon>Eumalacostraca</taxon>
        <taxon>Eucarida</taxon>
        <taxon>Decapoda</taxon>
        <taxon>Pleocyemata</taxon>
        <taxon>Brachyura</taxon>
        <taxon>Eubrachyura</taxon>
        <taxon>Portunoidea</taxon>
        <taxon>Portunidae</taxon>
        <taxon>Portuninae</taxon>
        <taxon>Portunus</taxon>
    </lineage>
</organism>
<name>A0A5B7JU05_PORTR</name>
<dbReference type="AlphaFoldDB" id="A0A5B7JU05"/>